<proteinExistence type="predicted"/>
<name>A0A392TQM1_9FABA</name>
<dbReference type="AlphaFoldDB" id="A0A392TQM1"/>
<evidence type="ECO:0000313" key="2">
    <source>
        <dbReference type="Proteomes" id="UP000265520"/>
    </source>
</evidence>
<reference evidence="1 2" key="1">
    <citation type="journal article" date="2018" name="Front. Plant Sci.">
        <title>Red Clover (Trifolium pratense) and Zigzag Clover (T. medium) - A Picture of Genomic Similarities and Differences.</title>
        <authorList>
            <person name="Dluhosova J."/>
            <person name="Istvanek J."/>
            <person name="Nedelnik J."/>
            <person name="Repkova J."/>
        </authorList>
    </citation>
    <scope>NUCLEOTIDE SEQUENCE [LARGE SCALE GENOMIC DNA]</scope>
    <source>
        <strain evidence="2">cv. 10/8</strain>
        <tissue evidence="1">Leaf</tissue>
    </source>
</reference>
<accession>A0A392TQM1</accession>
<dbReference type="Proteomes" id="UP000265520">
    <property type="component" value="Unassembled WGS sequence"/>
</dbReference>
<keyword evidence="2" id="KW-1185">Reference proteome</keyword>
<feature type="non-terminal residue" evidence="1">
    <location>
        <position position="56"/>
    </location>
</feature>
<sequence length="56" mass="6431">MLWKTAARGFTWSKNLGMICTKTNVLRRTINFGSEDATNRIRQWAFHLIKSGLSAM</sequence>
<organism evidence="1 2">
    <name type="scientific">Trifolium medium</name>
    <dbReference type="NCBI Taxonomy" id="97028"/>
    <lineage>
        <taxon>Eukaryota</taxon>
        <taxon>Viridiplantae</taxon>
        <taxon>Streptophyta</taxon>
        <taxon>Embryophyta</taxon>
        <taxon>Tracheophyta</taxon>
        <taxon>Spermatophyta</taxon>
        <taxon>Magnoliopsida</taxon>
        <taxon>eudicotyledons</taxon>
        <taxon>Gunneridae</taxon>
        <taxon>Pentapetalae</taxon>
        <taxon>rosids</taxon>
        <taxon>fabids</taxon>
        <taxon>Fabales</taxon>
        <taxon>Fabaceae</taxon>
        <taxon>Papilionoideae</taxon>
        <taxon>50 kb inversion clade</taxon>
        <taxon>NPAAA clade</taxon>
        <taxon>Hologalegina</taxon>
        <taxon>IRL clade</taxon>
        <taxon>Trifolieae</taxon>
        <taxon>Trifolium</taxon>
    </lineage>
</organism>
<protein>
    <submittedName>
        <fullName evidence="1">Uncharacterized protein</fullName>
    </submittedName>
</protein>
<evidence type="ECO:0000313" key="1">
    <source>
        <dbReference type="EMBL" id="MCI63451.1"/>
    </source>
</evidence>
<dbReference type="EMBL" id="LXQA010637373">
    <property type="protein sequence ID" value="MCI63451.1"/>
    <property type="molecule type" value="Genomic_DNA"/>
</dbReference>
<comment type="caution">
    <text evidence="1">The sequence shown here is derived from an EMBL/GenBank/DDBJ whole genome shotgun (WGS) entry which is preliminary data.</text>
</comment>